<dbReference type="Proteomes" id="UP001056120">
    <property type="component" value="Linkage Group LG20"/>
</dbReference>
<evidence type="ECO:0000313" key="1">
    <source>
        <dbReference type="EMBL" id="KAI3742282.1"/>
    </source>
</evidence>
<gene>
    <name evidence="1" type="ORF">L1987_59962</name>
</gene>
<protein>
    <submittedName>
        <fullName evidence="1">Uncharacterized protein</fullName>
    </submittedName>
</protein>
<reference evidence="1 2" key="2">
    <citation type="journal article" date="2022" name="Mol. Ecol. Resour.">
        <title>The genomes of chicory, endive, great burdock and yacon provide insights into Asteraceae paleo-polyploidization history and plant inulin production.</title>
        <authorList>
            <person name="Fan W."/>
            <person name="Wang S."/>
            <person name="Wang H."/>
            <person name="Wang A."/>
            <person name="Jiang F."/>
            <person name="Liu H."/>
            <person name="Zhao H."/>
            <person name="Xu D."/>
            <person name="Zhang Y."/>
        </authorList>
    </citation>
    <scope>NUCLEOTIDE SEQUENCE [LARGE SCALE GENOMIC DNA]</scope>
    <source>
        <strain evidence="2">cv. Yunnan</strain>
        <tissue evidence="1">Leaves</tissue>
    </source>
</reference>
<accession>A0ACB9D6S2</accession>
<sequence length="67" mass="7532">MQPLTILSISLNSGSVGSYQFLLQTPSKSYPVHIFLATCNLFFTETQFQVANQSRISRSDQFQGIPF</sequence>
<name>A0ACB9D6S2_9ASTR</name>
<organism evidence="1 2">
    <name type="scientific">Smallanthus sonchifolius</name>
    <dbReference type="NCBI Taxonomy" id="185202"/>
    <lineage>
        <taxon>Eukaryota</taxon>
        <taxon>Viridiplantae</taxon>
        <taxon>Streptophyta</taxon>
        <taxon>Embryophyta</taxon>
        <taxon>Tracheophyta</taxon>
        <taxon>Spermatophyta</taxon>
        <taxon>Magnoliopsida</taxon>
        <taxon>eudicotyledons</taxon>
        <taxon>Gunneridae</taxon>
        <taxon>Pentapetalae</taxon>
        <taxon>asterids</taxon>
        <taxon>campanulids</taxon>
        <taxon>Asterales</taxon>
        <taxon>Asteraceae</taxon>
        <taxon>Asteroideae</taxon>
        <taxon>Heliantheae alliance</taxon>
        <taxon>Millerieae</taxon>
        <taxon>Smallanthus</taxon>
    </lineage>
</organism>
<dbReference type="EMBL" id="CM042037">
    <property type="protein sequence ID" value="KAI3742282.1"/>
    <property type="molecule type" value="Genomic_DNA"/>
</dbReference>
<proteinExistence type="predicted"/>
<comment type="caution">
    <text evidence="1">The sequence shown here is derived from an EMBL/GenBank/DDBJ whole genome shotgun (WGS) entry which is preliminary data.</text>
</comment>
<keyword evidence="2" id="KW-1185">Reference proteome</keyword>
<evidence type="ECO:0000313" key="2">
    <source>
        <dbReference type="Proteomes" id="UP001056120"/>
    </source>
</evidence>
<reference evidence="2" key="1">
    <citation type="journal article" date="2022" name="Mol. Ecol. Resour.">
        <title>The genomes of chicory, endive, great burdock and yacon provide insights into Asteraceae palaeo-polyploidization history and plant inulin production.</title>
        <authorList>
            <person name="Fan W."/>
            <person name="Wang S."/>
            <person name="Wang H."/>
            <person name="Wang A."/>
            <person name="Jiang F."/>
            <person name="Liu H."/>
            <person name="Zhao H."/>
            <person name="Xu D."/>
            <person name="Zhang Y."/>
        </authorList>
    </citation>
    <scope>NUCLEOTIDE SEQUENCE [LARGE SCALE GENOMIC DNA]</scope>
    <source>
        <strain evidence="2">cv. Yunnan</strain>
    </source>
</reference>